<evidence type="ECO:0000313" key="2">
    <source>
        <dbReference type="EMBL" id="KIW63241.1"/>
    </source>
</evidence>
<accession>A0A0D2CDR9</accession>
<dbReference type="Proteomes" id="UP000054266">
    <property type="component" value="Unassembled WGS sequence"/>
</dbReference>
<feature type="region of interest" description="Disordered" evidence="1">
    <location>
        <begin position="394"/>
        <end position="427"/>
    </location>
</feature>
<keyword evidence="3" id="KW-1185">Reference proteome</keyword>
<protein>
    <submittedName>
        <fullName evidence="2">Uncharacterized protein</fullName>
    </submittedName>
</protein>
<evidence type="ECO:0000256" key="1">
    <source>
        <dbReference type="SAM" id="MobiDB-lite"/>
    </source>
</evidence>
<dbReference type="EMBL" id="KN846962">
    <property type="protein sequence ID" value="KIW63241.1"/>
    <property type="molecule type" value="Genomic_DNA"/>
</dbReference>
<reference evidence="2 3" key="1">
    <citation type="submission" date="2015-01" db="EMBL/GenBank/DDBJ databases">
        <title>The Genome Sequence of Capronia semiimmersa CBS27337.</title>
        <authorList>
            <consortium name="The Broad Institute Genomics Platform"/>
            <person name="Cuomo C."/>
            <person name="de Hoog S."/>
            <person name="Gorbushina A."/>
            <person name="Stielow B."/>
            <person name="Teixiera M."/>
            <person name="Abouelleil A."/>
            <person name="Chapman S.B."/>
            <person name="Priest M."/>
            <person name="Young S.K."/>
            <person name="Wortman J."/>
            <person name="Nusbaum C."/>
            <person name="Birren B."/>
        </authorList>
    </citation>
    <scope>NUCLEOTIDE SEQUENCE [LARGE SCALE GENOMIC DNA]</scope>
    <source>
        <strain evidence="2 3">CBS 27337</strain>
    </source>
</reference>
<feature type="region of interest" description="Disordered" evidence="1">
    <location>
        <begin position="325"/>
        <end position="354"/>
    </location>
</feature>
<organism evidence="2 3">
    <name type="scientific">Phialophora macrospora</name>
    <dbReference type="NCBI Taxonomy" id="1851006"/>
    <lineage>
        <taxon>Eukaryota</taxon>
        <taxon>Fungi</taxon>
        <taxon>Dikarya</taxon>
        <taxon>Ascomycota</taxon>
        <taxon>Pezizomycotina</taxon>
        <taxon>Eurotiomycetes</taxon>
        <taxon>Chaetothyriomycetidae</taxon>
        <taxon>Chaetothyriales</taxon>
        <taxon>Herpotrichiellaceae</taxon>
        <taxon>Phialophora</taxon>
    </lineage>
</organism>
<name>A0A0D2CDR9_9EURO</name>
<feature type="compositionally biased region" description="Acidic residues" evidence="1">
    <location>
        <begin position="332"/>
        <end position="350"/>
    </location>
</feature>
<proteinExistence type="predicted"/>
<gene>
    <name evidence="2" type="ORF">PV04_10104</name>
</gene>
<dbReference type="HOGENOM" id="CLU_642491_0_0_1"/>
<evidence type="ECO:0000313" key="3">
    <source>
        <dbReference type="Proteomes" id="UP000054266"/>
    </source>
</evidence>
<feature type="compositionally biased region" description="Basic residues" evidence="1">
    <location>
        <begin position="415"/>
        <end position="427"/>
    </location>
</feature>
<dbReference type="AlphaFoldDB" id="A0A0D2CDR9"/>
<sequence>MDEAEKEEFRVFSRNWCRHARQYTHTFWSREKVSRFMQWEMDVFNAINAVNFDDREGESKPFIRPTSISSFLDVLDNVDKCKPPRLRPFTIGKNTFYALPQHYQNDMIHYFYQPEEYTRHPSWPKPEVPYVEEAGTLPFSSCAMLNEMPIMIGYWQHMEIFRPGLDASTSYLAGSRPRRLKKPLALEFGCFLGSLWYDSSQTDRYDRAQLRPTPFVVLIHPIDKSFWVVFNHFPLAKRKVTMTEQEQGDLVVCDECRGDLNRETCRFNGYNVPVYNYYEDGPRHLIHPKISYVAPIERLEDVDFWKELDMTPFSVLRIPAFRDGGRRNTAEDMADDDDMTEAGEEKEEDQSGPFFEVGLGSVTMRVEAINVRPNPFKAKHKEWERYWKKWIFDPSPGDPPSPTHEEDQDEPAVAKRSRPKCRLCNKA</sequence>